<evidence type="ECO:0000313" key="2">
    <source>
        <dbReference type="Proteomes" id="UP000630936"/>
    </source>
</evidence>
<dbReference type="EMBL" id="BMWG01000003">
    <property type="protein sequence ID" value="GGZ23398.1"/>
    <property type="molecule type" value="Genomic_DNA"/>
</dbReference>
<dbReference type="AlphaFoldDB" id="A0A918PUQ5"/>
<protein>
    <submittedName>
        <fullName evidence="1">Uncharacterized protein</fullName>
    </submittedName>
</protein>
<reference evidence="1" key="2">
    <citation type="submission" date="2020-09" db="EMBL/GenBank/DDBJ databases">
        <authorList>
            <person name="Sun Q."/>
            <person name="Ohkuma M."/>
        </authorList>
    </citation>
    <scope>NUCLEOTIDE SEQUENCE</scope>
    <source>
        <strain evidence="1">JCM 4988</strain>
    </source>
</reference>
<sequence length="104" mass="11298">MLPCMNTITETAIRQHLADNPETNRAALTDPECAATVNRLLLMLTHVDSALTAEGLSPEVRQRVAGRVASDCLGTDEANARMVERDRAMRDIKVTGAAYAALKF</sequence>
<evidence type="ECO:0000313" key="1">
    <source>
        <dbReference type="EMBL" id="GGZ23398.1"/>
    </source>
</evidence>
<dbReference type="Proteomes" id="UP000630936">
    <property type="component" value="Unassembled WGS sequence"/>
</dbReference>
<comment type="caution">
    <text evidence="1">The sequence shown here is derived from an EMBL/GenBank/DDBJ whole genome shotgun (WGS) entry which is preliminary data.</text>
</comment>
<accession>A0A918PUQ5</accession>
<proteinExistence type="predicted"/>
<reference evidence="1" key="1">
    <citation type="journal article" date="2014" name="Int. J. Syst. Evol. Microbiol.">
        <title>Complete genome sequence of Corynebacterium casei LMG S-19264T (=DSM 44701T), isolated from a smear-ripened cheese.</title>
        <authorList>
            <consortium name="US DOE Joint Genome Institute (JGI-PGF)"/>
            <person name="Walter F."/>
            <person name="Albersmeier A."/>
            <person name="Kalinowski J."/>
            <person name="Ruckert C."/>
        </authorList>
    </citation>
    <scope>NUCLEOTIDE SEQUENCE</scope>
    <source>
        <strain evidence="1">JCM 4988</strain>
    </source>
</reference>
<name>A0A918PUQ5_9ACTN</name>
<gene>
    <name evidence="1" type="ORF">GCM10010387_15690</name>
</gene>
<organism evidence="1 2">
    <name type="scientific">Streptomyces inusitatus</name>
    <dbReference type="NCBI Taxonomy" id="68221"/>
    <lineage>
        <taxon>Bacteria</taxon>
        <taxon>Bacillati</taxon>
        <taxon>Actinomycetota</taxon>
        <taxon>Actinomycetes</taxon>
        <taxon>Kitasatosporales</taxon>
        <taxon>Streptomycetaceae</taxon>
        <taxon>Streptomyces</taxon>
    </lineage>
</organism>
<keyword evidence="2" id="KW-1185">Reference proteome</keyword>